<evidence type="ECO:0000313" key="1">
    <source>
        <dbReference type="EMBL" id="GBN18829.1"/>
    </source>
</evidence>
<evidence type="ECO:0000313" key="2">
    <source>
        <dbReference type="Proteomes" id="UP000499080"/>
    </source>
</evidence>
<dbReference type="EMBL" id="BGPR01006415">
    <property type="protein sequence ID" value="GBN18829.1"/>
    <property type="molecule type" value="Genomic_DNA"/>
</dbReference>
<sequence length="203" mass="22864">MVVDFCSLSYLVWVVGLGPERVRGAWLICSSMEEGRGGRKVQVSMLCIWSGAIFIFKSPENEDGATRVKQRNSMLHLPFPFPSPPFFFSSTRVPGMERTTLSVITHQVENFIIRDGSRDPAFRSISSSFDSSLQIIRLEDGGPLRPCASLISNRCMCSNRKPSNALCLQPLQVLKQLSGYGAVLYRQTLFQKSFIKLTRSNFW</sequence>
<protein>
    <submittedName>
        <fullName evidence="1">Uncharacterized protein</fullName>
    </submittedName>
</protein>
<gene>
    <name evidence="1" type="ORF">AVEN_141952_1</name>
</gene>
<dbReference type="Proteomes" id="UP000499080">
    <property type="component" value="Unassembled WGS sequence"/>
</dbReference>
<accession>A0A4Y2LWJ0</accession>
<name>A0A4Y2LWJ0_ARAVE</name>
<reference evidence="1 2" key="1">
    <citation type="journal article" date="2019" name="Sci. Rep.">
        <title>Orb-weaving spider Araneus ventricosus genome elucidates the spidroin gene catalogue.</title>
        <authorList>
            <person name="Kono N."/>
            <person name="Nakamura H."/>
            <person name="Ohtoshi R."/>
            <person name="Moran D.A.P."/>
            <person name="Shinohara A."/>
            <person name="Yoshida Y."/>
            <person name="Fujiwara M."/>
            <person name="Mori M."/>
            <person name="Tomita M."/>
            <person name="Arakawa K."/>
        </authorList>
    </citation>
    <scope>NUCLEOTIDE SEQUENCE [LARGE SCALE GENOMIC DNA]</scope>
</reference>
<dbReference type="AlphaFoldDB" id="A0A4Y2LWJ0"/>
<proteinExistence type="predicted"/>
<comment type="caution">
    <text evidence="1">The sequence shown here is derived from an EMBL/GenBank/DDBJ whole genome shotgun (WGS) entry which is preliminary data.</text>
</comment>
<keyword evidence="2" id="KW-1185">Reference proteome</keyword>
<organism evidence="1 2">
    <name type="scientific">Araneus ventricosus</name>
    <name type="common">Orbweaver spider</name>
    <name type="synonym">Epeira ventricosa</name>
    <dbReference type="NCBI Taxonomy" id="182803"/>
    <lineage>
        <taxon>Eukaryota</taxon>
        <taxon>Metazoa</taxon>
        <taxon>Ecdysozoa</taxon>
        <taxon>Arthropoda</taxon>
        <taxon>Chelicerata</taxon>
        <taxon>Arachnida</taxon>
        <taxon>Araneae</taxon>
        <taxon>Araneomorphae</taxon>
        <taxon>Entelegynae</taxon>
        <taxon>Araneoidea</taxon>
        <taxon>Araneidae</taxon>
        <taxon>Araneus</taxon>
    </lineage>
</organism>